<dbReference type="RefSeq" id="WP_005434658.1">
    <property type="nucleotide sequence ID" value="NZ_JH815515.1"/>
</dbReference>
<sequence length="124" mass="13073">MQKDSLPTRILKIILAVLVTVLAVSALAAVTALLLYGLVLAAVALVLLFILSPEDLRAFVKAAGERIDGWIGRLEGLWRSVKEGLDAWGAREMAARGEGDNERPPAQTGQGDGLPASGEPSEKA</sequence>
<accession>K1JID5</accession>
<reference evidence="3 4" key="1">
    <citation type="submission" date="2012-05" db="EMBL/GenBank/DDBJ databases">
        <title>The Genome Sequence of Sutterella wadsworthensis 2_1_59BFAA.</title>
        <authorList>
            <consortium name="The Broad Institute Genome Sequencing Platform"/>
            <person name="Earl A."/>
            <person name="Ward D."/>
            <person name="Feldgarden M."/>
            <person name="Gevers D."/>
            <person name="Daigneault M."/>
            <person name="Strauss J."/>
            <person name="Allen-Vercoe E."/>
            <person name="Walker B."/>
            <person name="Young S.K."/>
            <person name="Zeng Q."/>
            <person name="Gargeya S."/>
            <person name="Fitzgerald M."/>
            <person name="Haas B."/>
            <person name="Abouelleil A."/>
            <person name="Alvarado L."/>
            <person name="Arachchi H.M."/>
            <person name="Berlin A.M."/>
            <person name="Chapman S.B."/>
            <person name="Goldberg J."/>
            <person name="Griggs A."/>
            <person name="Gujja S."/>
            <person name="Hansen M."/>
            <person name="Howarth C."/>
            <person name="Imamovic A."/>
            <person name="Larimer J."/>
            <person name="McCowen C."/>
            <person name="Montmayeur A."/>
            <person name="Murphy C."/>
            <person name="Neiman D."/>
            <person name="Pearson M."/>
            <person name="Priest M."/>
            <person name="Roberts A."/>
            <person name="Saif S."/>
            <person name="Shea T."/>
            <person name="Sisk P."/>
            <person name="Sykes S."/>
            <person name="Wortman J."/>
            <person name="Nusbaum C."/>
            <person name="Birren B."/>
        </authorList>
    </citation>
    <scope>NUCLEOTIDE SEQUENCE [LARGE SCALE GENOMIC DNA]</scope>
    <source>
        <strain evidence="3 4">2_1_59BFAA</strain>
    </source>
</reference>
<dbReference type="AlphaFoldDB" id="K1JID5"/>
<dbReference type="HOGENOM" id="CLU_2002763_0_0_4"/>
<comment type="caution">
    <text evidence="3">The sequence shown here is derived from an EMBL/GenBank/DDBJ whole genome shotgun (WGS) entry which is preliminary data.</text>
</comment>
<gene>
    <name evidence="3" type="ORF">HMPREF9465_00956</name>
</gene>
<evidence type="ECO:0000313" key="3">
    <source>
        <dbReference type="EMBL" id="EKB31425.1"/>
    </source>
</evidence>
<dbReference type="STRING" id="742823.HMPREF9465_00956"/>
<dbReference type="Proteomes" id="UP000005835">
    <property type="component" value="Unassembled WGS sequence"/>
</dbReference>
<protein>
    <submittedName>
        <fullName evidence="3">Uncharacterized protein</fullName>
    </submittedName>
</protein>
<proteinExistence type="predicted"/>
<dbReference type="EMBL" id="ADMG01000025">
    <property type="protein sequence ID" value="EKB31425.1"/>
    <property type="molecule type" value="Genomic_DNA"/>
</dbReference>
<evidence type="ECO:0000256" key="2">
    <source>
        <dbReference type="SAM" id="Phobius"/>
    </source>
</evidence>
<feature type="transmembrane region" description="Helical" evidence="2">
    <location>
        <begin position="9"/>
        <end position="27"/>
    </location>
</feature>
<feature type="region of interest" description="Disordered" evidence="1">
    <location>
        <begin position="92"/>
        <end position="124"/>
    </location>
</feature>
<organism evidence="3 4">
    <name type="scientific">Sutterella wadsworthensis 2_1_59BFAA</name>
    <dbReference type="NCBI Taxonomy" id="742823"/>
    <lineage>
        <taxon>Bacteria</taxon>
        <taxon>Pseudomonadati</taxon>
        <taxon>Pseudomonadota</taxon>
        <taxon>Betaproteobacteria</taxon>
        <taxon>Burkholderiales</taxon>
        <taxon>Sutterellaceae</taxon>
        <taxon>Sutterella</taxon>
    </lineage>
</organism>
<name>K1JID5_9BURK</name>
<keyword evidence="2" id="KW-0812">Transmembrane</keyword>
<keyword evidence="4" id="KW-1185">Reference proteome</keyword>
<evidence type="ECO:0000313" key="4">
    <source>
        <dbReference type="Proteomes" id="UP000005835"/>
    </source>
</evidence>
<keyword evidence="2" id="KW-1133">Transmembrane helix</keyword>
<dbReference type="PATRIC" id="fig|742823.3.peg.944"/>
<keyword evidence="2" id="KW-0472">Membrane</keyword>
<feature type="compositionally biased region" description="Basic and acidic residues" evidence="1">
    <location>
        <begin position="93"/>
        <end position="103"/>
    </location>
</feature>
<feature type="transmembrane region" description="Helical" evidence="2">
    <location>
        <begin position="33"/>
        <end position="51"/>
    </location>
</feature>
<evidence type="ECO:0000256" key="1">
    <source>
        <dbReference type="SAM" id="MobiDB-lite"/>
    </source>
</evidence>